<evidence type="ECO:0000256" key="9">
    <source>
        <dbReference type="ARBA" id="ARBA00022989"/>
    </source>
</evidence>
<evidence type="ECO:0000256" key="4">
    <source>
        <dbReference type="ARBA" id="ARBA00022448"/>
    </source>
</evidence>
<dbReference type="InterPro" id="IPR029025">
    <property type="entry name" value="T3SS_substrate_exporter_C"/>
</dbReference>
<keyword evidence="14" id="KW-0282">Flagellum</keyword>
<keyword evidence="14" id="KW-0966">Cell projection</keyword>
<keyword evidence="11 12" id="KW-1006">Bacterial flagellum protein export</keyword>
<evidence type="ECO:0000256" key="8">
    <source>
        <dbReference type="ARBA" id="ARBA00022927"/>
    </source>
</evidence>
<dbReference type="Pfam" id="PF01312">
    <property type="entry name" value="Bac_export_2"/>
    <property type="match status" value="1"/>
</dbReference>
<evidence type="ECO:0000313" key="15">
    <source>
        <dbReference type="Proteomes" id="UP000653358"/>
    </source>
</evidence>
<feature type="transmembrane region" description="Helical" evidence="12">
    <location>
        <begin position="147"/>
        <end position="168"/>
    </location>
</feature>
<keyword evidence="5 12" id="KW-1003">Cell membrane</keyword>
<keyword evidence="6 12" id="KW-0812">Transmembrane</keyword>
<comment type="function">
    <text evidence="12">Required for formation of the rod structure in the basal body of the flagellar apparatus. Together with FliI and FliH, may constitute the export apparatus of flagellin.</text>
</comment>
<evidence type="ECO:0000256" key="3">
    <source>
        <dbReference type="ARBA" id="ARBA00021622"/>
    </source>
</evidence>
<feature type="transmembrane region" description="Helical" evidence="12">
    <location>
        <begin position="29"/>
        <end position="51"/>
    </location>
</feature>
<organism evidence="14 15">
    <name type="scientific">Acetobacterium tundrae</name>
    <dbReference type="NCBI Taxonomy" id="132932"/>
    <lineage>
        <taxon>Bacteria</taxon>
        <taxon>Bacillati</taxon>
        <taxon>Bacillota</taxon>
        <taxon>Clostridia</taxon>
        <taxon>Eubacteriales</taxon>
        <taxon>Eubacteriaceae</taxon>
        <taxon>Acetobacterium</taxon>
    </lineage>
</organism>
<feature type="compositionally biased region" description="Basic and acidic residues" evidence="13">
    <location>
        <begin position="226"/>
        <end position="237"/>
    </location>
</feature>
<evidence type="ECO:0000256" key="2">
    <source>
        <dbReference type="ARBA" id="ARBA00010690"/>
    </source>
</evidence>
<evidence type="ECO:0000313" key="14">
    <source>
        <dbReference type="EMBL" id="MBC3797079.1"/>
    </source>
</evidence>
<name>A0ABR6WKR3_9FIRM</name>
<keyword evidence="10 12" id="KW-0472">Membrane</keyword>
<feature type="region of interest" description="Disordered" evidence="13">
    <location>
        <begin position="226"/>
        <end position="247"/>
    </location>
</feature>
<reference evidence="14 15" key="1">
    <citation type="journal article" date="2020" name="mSystems">
        <title>Defining Genomic and Predicted Metabolic Features of the Acetobacterium Genus.</title>
        <authorList>
            <person name="Ross D.E."/>
            <person name="Marshall C.W."/>
            <person name="Gulliver D."/>
            <person name="May H.D."/>
            <person name="Norman R.S."/>
        </authorList>
    </citation>
    <scope>NUCLEOTIDE SEQUENCE [LARGE SCALE GENOMIC DNA]</scope>
    <source>
        <strain evidence="14 15">DSM 9173</strain>
    </source>
</reference>
<accession>A0ABR6WKR3</accession>
<keyword evidence="7 12" id="KW-1005">Bacterial flagellum biogenesis</keyword>
<evidence type="ECO:0000256" key="12">
    <source>
        <dbReference type="RuleBase" id="RU364091"/>
    </source>
</evidence>
<gene>
    <name evidence="12 14" type="primary">flhB</name>
    <name evidence="14" type="ORF">GH807_08470</name>
</gene>
<dbReference type="PANTHER" id="PTHR30531">
    <property type="entry name" value="FLAGELLAR BIOSYNTHETIC PROTEIN FLHB"/>
    <property type="match status" value="1"/>
</dbReference>
<keyword evidence="4 12" id="KW-0813">Transport</keyword>
<keyword evidence="14" id="KW-0969">Cilium</keyword>
<evidence type="ECO:0000256" key="11">
    <source>
        <dbReference type="ARBA" id="ARBA00023225"/>
    </source>
</evidence>
<dbReference type="Gene3D" id="3.40.1690.10">
    <property type="entry name" value="secretion proteins EscU"/>
    <property type="match status" value="1"/>
</dbReference>
<comment type="similarity">
    <text evidence="2 12">Belongs to the type III secretion exporter family.</text>
</comment>
<evidence type="ECO:0000256" key="5">
    <source>
        <dbReference type="ARBA" id="ARBA00022475"/>
    </source>
</evidence>
<dbReference type="NCBIfam" id="TIGR00328">
    <property type="entry name" value="flhB"/>
    <property type="match status" value="1"/>
</dbReference>
<protein>
    <recommendedName>
        <fullName evidence="3 12">Flagellar biosynthetic protein FlhB</fullName>
    </recommendedName>
</protein>
<sequence length="352" mass="40206">MAGEKTEKATPKKVKDERKKGNAFQSKDVVSVVILFVGFFLTSQLVPFIYLQVKNFFFAQMDKIADTQTLTVISCNQMFREVAKTFFISTLPIMLIIAFSMIIMVGAQTGFLVSGELLKPKFNKINPFTGIKRLFSLRSLVELAKSIMKVTLILVAIYTTIKSLIPLAPDMMTTELAENAAFLMNETMSMVKTICMIFVVVAILDFAYQKYDYNKKLKMEKQEIKDEYKQTEGDPHVKGQRRNKQREMSMNRMMSAVPEADVIVRNPTHYAVALKYDMDKDVAPIIIAKGKDHIAFRIIEIGEKNRVPIQENRPLARGLYEIAEINDYVPAELYKAVAELMAWVYSNKKKEK</sequence>
<evidence type="ECO:0000256" key="1">
    <source>
        <dbReference type="ARBA" id="ARBA00004651"/>
    </source>
</evidence>
<keyword evidence="15" id="KW-1185">Reference proteome</keyword>
<feature type="transmembrane region" description="Helical" evidence="12">
    <location>
        <begin position="188"/>
        <end position="208"/>
    </location>
</feature>
<dbReference type="PANTHER" id="PTHR30531:SF12">
    <property type="entry name" value="FLAGELLAR BIOSYNTHETIC PROTEIN FLHB"/>
    <property type="match status" value="1"/>
</dbReference>
<proteinExistence type="inferred from homology"/>
<dbReference type="EMBL" id="WJBB01000008">
    <property type="protein sequence ID" value="MBC3797079.1"/>
    <property type="molecule type" value="Genomic_DNA"/>
</dbReference>
<keyword evidence="9 12" id="KW-1133">Transmembrane helix</keyword>
<evidence type="ECO:0000256" key="7">
    <source>
        <dbReference type="ARBA" id="ARBA00022795"/>
    </source>
</evidence>
<dbReference type="RefSeq" id="WP_148605016.1">
    <property type="nucleotide sequence ID" value="NZ_RXYB01000017.1"/>
</dbReference>
<dbReference type="Gene3D" id="6.10.250.2080">
    <property type="match status" value="1"/>
</dbReference>
<dbReference type="PRINTS" id="PR00950">
    <property type="entry name" value="TYPE3IMSPROT"/>
</dbReference>
<dbReference type="SUPFAM" id="SSF160544">
    <property type="entry name" value="EscU C-terminal domain-like"/>
    <property type="match status" value="1"/>
</dbReference>
<evidence type="ECO:0000256" key="6">
    <source>
        <dbReference type="ARBA" id="ARBA00022692"/>
    </source>
</evidence>
<evidence type="ECO:0000256" key="13">
    <source>
        <dbReference type="SAM" id="MobiDB-lite"/>
    </source>
</evidence>
<evidence type="ECO:0000256" key="10">
    <source>
        <dbReference type="ARBA" id="ARBA00023136"/>
    </source>
</evidence>
<comment type="subcellular location">
    <subcellularLocation>
        <location evidence="1">Cell membrane</location>
        <topology evidence="1">Multi-pass membrane protein</topology>
    </subcellularLocation>
</comment>
<comment type="caution">
    <text evidence="14">The sequence shown here is derived from an EMBL/GenBank/DDBJ whole genome shotgun (WGS) entry which is preliminary data.</text>
</comment>
<dbReference type="InterPro" id="IPR006135">
    <property type="entry name" value="T3SS_substrate_exporter"/>
</dbReference>
<dbReference type="Proteomes" id="UP000653358">
    <property type="component" value="Unassembled WGS sequence"/>
</dbReference>
<dbReference type="InterPro" id="IPR006136">
    <property type="entry name" value="FlhB"/>
</dbReference>
<keyword evidence="8 12" id="KW-0653">Protein transport</keyword>
<feature type="transmembrane region" description="Helical" evidence="12">
    <location>
        <begin position="86"/>
        <end position="113"/>
    </location>
</feature>